<keyword evidence="3 7" id="KW-0812">Transmembrane</keyword>
<name>A0ABR7GBC9_9FIRM</name>
<feature type="domain" description="Type II secretion system protein GspF" evidence="8">
    <location>
        <begin position="307"/>
        <end position="409"/>
    </location>
</feature>
<comment type="subcellular location">
    <subcellularLocation>
        <location evidence="1">Cell membrane</location>
        <topology evidence="1">Multi-pass membrane protein</topology>
    </subcellularLocation>
</comment>
<evidence type="ECO:0000256" key="2">
    <source>
        <dbReference type="ARBA" id="ARBA00022475"/>
    </source>
</evidence>
<evidence type="ECO:0000256" key="5">
    <source>
        <dbReference type="ARBA" id="ARBA00023136"/>
    </source>
</evidence>
<dbReference type="PANTHER" id="PTHR35007:SF2">
    <property type="entry name" value="PILUS ASSEMBLE PROTEIN"/>
    <property type="match status" value="1"/>
</dbReference>
<keyword evidence="5 7" id="KW-0472">Membrane</keyword>
<dbReference type="PANTHER" id="PTHR35007">
    <property type="entry name" value="INTEGRAL MEMBRANE PROTEIN-RELATED"/>
    <property type="match status" value="1"/>
</dbReference>
<evidence type="ECO:0000313" key="10">
    <source>
        <dbReference type="Proteomes" id="UP000631576"/>
    </source>
</evidence>
<proteinExistence type="predicted"/>
<dbReference type="Pfam" id="PF00482">
    <property type="entry name" value="T2SSF"/>
    <property type="match status" value="1"/>
</dbReference>
<keyword evidence="2" id="KW-1003">Cell membrane</keyword>
<evidence type="ECO:0000256" key="7">
    <source>
        <dbReference type="SAM" id="Phobius"/>
    </source>
</evidence>
<sequence>MQKKIGIILLTAGILSLILFLADNFKSLPMTKEGINYVERNKQGKGDRQEDLQVWIGDAKEPYTVRIHEQKYTEAELQRELAKAEVQLEKLILGDNRSLDEVRSNLNLIRNIPDTGIKVSWELDNYEVLNLQGKVQNDDLPKEGRIVELRATLSYEKIKEMYFLYARILPPKQTDMEKLISNLNAEVDKQDRLSETEKRMLLPTSINGEVIIWKYAKNLRAAAVLLIGIVMAVLMYVSEKQKVKETHSKREQQLALDYPKMISRFTLFLGAGMTPRNAWNKIVNDYEQEKRREVSVEEGKRKKEKVEREVYEEMAYTMHEMKGGMAENECYERFGERCGLQVYKKFGTMLSQNLKKGTKGLTELLRQEADTAFDERKNTAKQLGEKAGTKILFPMFLMLAVVLLMIIVPAFLSLQI</sequence>
<dbReference type="EMBL" id="JACOPE010000001">
    <property type="protein sequence ID" value="MBC5684746.1"/>
    <property type="molecule type" value="Genomic_DNA"/>
</dbReference>
<gene>
    <name evidence="9" type="ORF">H8S40_14590</name>
</gene>
<organism evidence="9 10">
    <name type="scientific">Ruminococcus hominis</name>
    <dbReference type="NCBI Taxonomy" id="2763065"/>
    <lineage>
        <taxon>Bacteria</taxon>
        <taxon>Bacillati</taxon>
        <taxon>Bacillota</taxon>
        <taxon>Clostridia</taxon>
        <taxon>Eubacteriales</taxon>
        <taxon>Oscillospiraceae</taxon>
        <taxon>Ruminococcus</taxon>
    </lineage>
</organism>
<feature type="transmembrane region" description="Helical" evidence="7">
    <location>
        <begin position="219"/>
        <end position="237"/>
    </location>
</feature>
<evidence type="ECO:0000256" key="1">
    <source>
        <dbReference type="ARBA" id="ARBA00004651"/>
    </source>
</evidence>
<evidence type="ECO:0000259" key="8">
    <source>
        <dbReference type="Pfam" id="PF00482"/>
    </source>
</evidence>
<protein>
    <submittedName>
        <fullName evidence="9">Type II secretion system F family protein</fullName>
    </submittedName>
</protein>
<comment type="caution">
    <text evidence="9">The sequence shown here is derived from an EMBL/GenBank/DDBJ whole genome shotgun (WGS) entry which is preliminary data.</text>
</comment>
<accession>A0ABR7GBC9</accession>
<feature type="coiled-coil region" evidence="6">
    <location>
        <begin position="65"/>
        <end position="94"/>
    </location>
</feature>
<keyword evidence="6" id="KW-0175">Coiled coil</keyword>
<dbReference type="Proteomes" id="UP000631576">
    <property type="component" value="Unassembled WGS sequence"/>
</dbReference>
<keyword evidence="4 7" id="KW-1133">Transmembrane helix</keyword>
<evidence type="ECO:0000256" key="6">
    <source>
        <dbReference type="SAM" id="Coils"/>
    </source>
</evidence>
<evidence type="ECO:0000256" key="4">
    <source>
        <dbReference type="ARBA" id="ARBA00022989"/>
    </source>
</evidence>
<keyword evidence="10" id="KW-1185">Reference proteome</keyword>
<evidence type="ECO:0000256" key="3">
    <source>
        <dbReference type="ARBA" id="ARBA00022692"/>
    </source>
</evidence>
<dbReference type="InterPro" id="IPR018076">
    <property type="entry name" value="T2SS_GspF_dom"/>
</dbReference>
<feature type="transmembrane region" description="Helical" evidence="7">
    <location>
        <begin position="391"/>
        <end position="412"/>
    </location>
</feature>
<reference evidence="9 10" key="1">
    <citation type="submission" date="2020-08" db="EMBL/GenBank/DDBJ databases">
        <title>Genome public.</title>
        <authorList>
            <person name="Liu C."/>
            <person name="Sun Q."/>
        </authorList>
    </citation>
    <scope>NUCLEOTIDE SEQUENCE [LARGE SCALE GENOMIC DNA]</scope>
    <source>
        <strain evidence="9 10">NSJ-13</strain>
    </source>
</reference>
<evidence type="ECO:0000313" key="9">
    <source>
        <dbReference type="EMBL" id="MBC5684746.1"/>
    </source>
</evidence>